<evidence type="ECO:0000256" key="3">
    <source>
        <dbReference type="SAM" id="SignalP"/>
    </source>
</evidence>
<feature type="chain" id="PRO_5025563506" description="Mid2 domain-containing protein" evidence="3">
    <location>
        <begin position="20"/>
        <end position="341"/>
    </location>
</feature>
<feature type="signal peptide" evidence="3">
    <location>
        <begin position="1"/>
        <end position="19"/>
    </location>
</feature>
<keyword evidence="2" id="KW-0472">Membrane</keyword>
<protein>
    <recommendedName>
        <fullName evidence="6">Mid2 domain-containing protein</fullName>
    </recommendedName>
</protein>
<keyword evidence="3" id="KW-0732">Signal</keyword>
<sequence length="341" mass="36417">MSVLTYSIILYALFHGAVSNPFKPAITPPPVLRRQGEDDLFPESRGWFWVTYGSRTELSSIYFCDISGIFITTSSYVGCCYSRSTGPCFASNVATGCSNGTLALFPSTTLNCEDIFSTAKCNTDYVYTGSTPDASPLQWIGCNRVADQALYFQEPPRTGLTSPTSFSTTSTRSASQSSPAGPLSSPPSQTGAGNPTSSAGLSTEDVQEDSDKAWIAGVVIGAVALLAMAGMAFWLLRIRKRNKQQSYSQAPQTAEIYPEQPIPGSYTSPQLNTASLSPYQDAAGPSPSLSDQRASQGWSEDSRAKSWHQHNASPGAPSAAPLFTGTEATELPELVNPPSRR</sequence>
<dbReference type="EMBL" id="ML986495">
    <property type="protein sequence ID" value="KAF2275961.1"/>
    <property type="molecule type" value="Genomic_DNA"/>
</dbReference>
<dbReference type="RefSeq" id="XP_033653500.1">
    <property type="nucleotide sequence ID" value="XM_033799784.1"/>
</dbReference>
<evidence type="ECO:0000313" key="4">
    <source>
        <dbReference type="EMBL" id="KAF2275961.1"/>
    </source>
</evidence>
<organism evidence="4 5">
    <name type="scientific">Westerdykella ornata</name>
    <dbReference type="NCBI Taxonomy" id="318751"/>
    <lineage>
        <taxon>Eukaryota</taxon>
        <taxon>Fungi</taxon>
        <taxon>Dikarya</taxon>
        <taxon>Ascomycota</taxon>
        <taxon>Pezizomycotina</taxon>
        <taxon>Dothideomycetes</taxon>
        <taxon>Pleosporomycetidae</taxon>
        <taxon>Pleosporales</taxon>
        <taxon>Sporormiaceae</taxon>
        <taxon>Westerdykella</taxon>
    </lineage>
</organism>
<feature type="region of interest" description="Disordered" evidence="1">
    <location>
        <begin position="246"/>
        <end position="341"/>
    </location>
</feature>
<evidence type="ECO:0000313" key="5">
    <source>
        <dbReference type="Proteomes" id="UP000800097"/>
    </source>
</evidence>
<dbReference type="Proteomes" id="UP000800097">
    <property type="component" value="Unassembled WGS sequence"/>
</dbReference>
<keyword evidence="2" id="KW-1133">Transmembrane helix</keyword>
<feature type="region of interest" description="Disordered" evidence="1">
    <location>
        <begin position="158"/>
        <end position="205"/>
    </location>
</feature>
<proteinExistence type="predicted"/>
<gene>
    <name evidence="4" type="ORF">EI97DRAFT_442931</name>
</gene>
<evidence type="ECO:0008006" key="6">
    <source>
        <dbReference type="Google" id="ProtNLM"/>
    </source>
</evidence>
<feature type="compositionally biased region" description="Polar residues" evidence="1">
    <location>
        <begin position="190"/>
        <end position="201"/>
    </location>
</feature>
<name>A0A6A6JHC5_WESOR</name>
<evidence type="ECO:0000256" key="2">
    <source>
        <dbReference type="SAM" id="Phobius"/>
    </source>
</evidence>
<keyword evidence="2" id="KW-0812">Transmembrane</keyword>
<feature type="compositionally biased region" description="Polar residues" evidence="1">
    <location>
        <begin position="265"/>
        <end position="278"/>
    </location>
</feature>
<dbReference type="GeneID" id="54552959"/>
<feature type="compositionally biased region" description="Low complexity" evidence="1">
    <location>
        <begin position="158"/>
        <end position="189"/>
    </location>
</feature>
<evidence type="ECO:0000256" key="1">
    <source>
        <dbReference type="SAM" id="MobiDB-lite"/>
    </source>
</evidence>
<keyword evidence="5" id="KW-1185">Reference proteome</keyword>
<dbReference type="AlphaFoldDB" id="A0A6A6JHC5"/>
<feature type="compositionally biased region" description="Polar residues" evidence="1">
    <location>
        <begin position="287"/>
        <end position="299"/>
    </location>
</feature>
<reference evidence="4" key="1">
    <citation type="journal article" date="2020" name="Stud. Mycol.">
        <title>101 Dothideomycetes genomes: a test case for predicting lifestyles and emergence of pathogens.</title>
        <authorList>
            <person name="Haridas S."/>
            <person name="Albert R."/>
            <person name="Binder M."/>
            <person name="Bloem J."/>
            <person name="Labutti K."/>
            <person name="Salamov A."/>
            <person name="Andreopoulos B."/>
            <person name="Baker S."/>
            <person name="Barry K."/>
            <person name="Bills G."/>
            <person name="Bluhm B."/>
            <person name="Cannon C."/>
            <person name="Castanera R."/>
            <person name="Culley D."/>
            <person name="Daum C."/>
            <person name="Ezra D."/>
            <person name="Gonzalez J."/>
            <person name="Henrissat B."/>
            <person name="Kuo A."/>
            <person name="Liang C."/>
            <person name="Lipzen A."/>
            <person name="Lutzoni F."/>
            <person name="Magnuson J."/>
            <person name="Mondo S."/>
            <person name="Nolan M."/>
            <person name="Ohm R."/>
            <person name="Pangilinan J."/>
            <person name="Park H.-J."/>
            <person name="Ramirez L."/>
            <person name="Alfaro M."/>
            <person name="Sun H."/>
            <person name="Tritt A."/>
            <person name="Yoshinaga Y."/>
            <person name="Zwiers L.-H."/>
            <person name="Turgeon B."/>
            <person name="Goodwin S."/>
            <person name="Spatafora J."/>
            <person name="Crous P."/>
            <person name="Grigoriev I."/>
        </authorList>
    </citation>
    <scope>NUCLEOTIDE SEQUENCE</scope>
    <source>
        <strain evidence="4">CBS 379.55</strain>
    </source>
</reference>
<dbReference type="OrthoDB" id="10675507at2759"/>
<feature type="transmembrane region" description="Helical" evidence="2">
    <location>
        <begin position="213"/>
        <end position="236"/>
    </location>
</feature>
<accession>A0A6A6JHC5</accession>